<comment type="subcellular location">
    <subcellularLocation>
        <location evidence="1">Cell membrane</location>
        <topology evidence="1">Multi-pass membrane protein</topology>
    </subcellularLocation>
</comment>
<reference evidence="9 10" key="1">
    <citation type="submission" date="2014-10" db="EMBL/GenBank/DDBJ databases">
        <title>Draft genome of phytase producing Bacillus ginsengihumi strain M2.11.</title>
        <authorList>
            <person name="Toymentseva A."/>
            <person name="Boulygina E.A."/>
            <person name="Kazakov S.V."/>
            <person name="Kayumov I."/>
            <person name="Suleimanova A.D."/>
            <person name="Mardanova A.M."/>
            <person name="Maria S.N."/>
            <person name="Sergey M.Y."/>
            <person name="Sharipova M.R."/>
        </authorList>
    </citation>
    <scope>NUCLEOTIDE SEQUENCE [LARGE SCALE GENOMIC DNA]</scope>
    <source>
        <strain evidence="9 10">M2.11</strain>
    </source>
</reference>
<evidence type="ECO:0000313" key="9">
    <source>
        <dbReference type="EMBL" id="KHD84250.1"/>
    </source>
</evidence>
<evidence type="ECO:0000256" key="2">
    <source>
        <dbReference type="ARBA" id="ARBA00010110"/>
    </source>
</evidence>
<dbReference type="GO" id="GO:0005886">
    <property type="term" value="C:plasma membrane"/>
    <property type="evidence" value="ECO:0007669"/>
    <property type="project" value="UniProtKB-SubCell"/>
</dbReference>
<keyword evidence="7 8" id="KW-0472">Membrane</keyword>
<keyword evidence="6 8" id="KW-1133">Transmembrane helix</keyword>
<dbReference type="GO" id="GO:0015105">
    <property type="term" value="F:arsenite transmembrane transporter activity"/>
    <property type="evidence" value="ECO:0007669"/>
    <property type="project" value="TreeGrafter"/>
</dbReference>
<dbReference type="RefSeq" id="WP_035356069.1">
    <property type="nucleotide sequence ID" value="NZ_JRUN01000079.1"/>
</dbReference>
<dbReference type="Gene3D" id="1.20.1530.20">
    <property type="match status" value="1"/>
</dbReference>
<keyword evidence="3" id="KW-0813">Transport</keyword>
<dbReference type="OrthoDB" id="3254016at2"/>
<feature type="transmembrane region" description="Helical" evidence="8">
    <location>
        <begin position="12"/>
        <end position="31"/>
    </location>
</feature>
<feature type="transmembrane region" description="Helical" evidence="8">
    <location>
        <begin position="196"/>
        <end position="214"/>
    </location>
</feature>
<name>A0A0A6V856_9BACI</name>
<feature type="transmembrane region" description="Helical" evidence="8">
    <location>
        <begin position="226"/>
        <end position="249"/>
    </location>
</feature>
<evidence type="ECO:0000256" key="5">
    <source>
        <dbReference type="ARBA" id="ARBA00022692"/>
    </source>
</evidence>
<keyword evidence="5 8" id="KW-0812">Transmembrane</keyword>
<dbReference type="PANTHER" id="PTHR43057">
    <property type="entry name" value="ARSENITE EFFLUX TRANSPORTER"/>
    <property type="match status" value="1"/>
</dbReference>
<dbReference type="GO" id="GO:0015104">
    <property type="term" value="F:antimonite transmembrane transporter activity"/>
    <property type="evidence" value="ECO:0007669"/>
    <property type="project" value="TreeGrafter"/>
</dbReference>
<organism evidence="9 10">
    <name type="scientific">Heyndrickxia ginsengihumi</name>
    <dbReference type="NCBI Taxonomy" id="363870"/>
    <lineage>
        <taxon>Bacteria</taxon>
        <taxon>Bacillati</taxon>
        <taxon>Bacillota</taxon>
        <taxon>Bacilli</taxon>
        <taxon>Bacillales</taxon>
        <taxon>Bacillaceae</taxon>
        <taxon>Heyndrickxia</taxon>
    </lineage>
</organism>
<evidence type="ECO:0000256" key="8">
    <source>
        <dbReference type="SAM" id="Phobius"/>
    </source>
</evidence>
<dbReference type="Pfam" id="PF01758">
    <property type="entry name" value="SBF"/>
    <property type="match status" value="1"/>
</dbReference>
<feature type="transmembrane region" description="Helical" evidence="8">
    <location>
        <begin position="96"/>
        <end position="118"/>
    </location>
</feature>
<feature type="transmembrane region" description="Helical" evidence="8">
    <location>
        <begin position="67"/>
        <end position="90"/>
    </location>
</feature>
<dbReference type="Proteomes" id="UP000030588">
    <property type="component" value="Unassembled WGS sequence"/>
</dbReference>
<evidence type="ECO:0000313" key="10">
    <source>
        <dbReference type="Proteomes" id="UP000030588"/>
    </source>
</evidence>
<feature type="transmembrane region" description="Helical" evidence="8">
    <location>
        <begin position="125"/>
        <end position="150"/>
    </location>
</feature>
<dbReference type="GO" id="GO:0015297">
    <property type="term" value="F:antiporter activity"/>
    <property type="evidence" value="ECO:0007669"/>
    <property type="project" value="InterPro"/>
</dbReference>
<evidence type="ECO:0000256" key="7">
    <source>
        <dbReference type="ARBA" id="ARBA00023136"/>
    </source>
</evidence>
<sequence>MKDKIEHHQARIYFICIFIAAGYGLIFPHSAAALHKWVSIVIAIVLFSMFSQIPFPSFTHVFRNRRFTIALLLVNFVVVPIVVWVLSFYLHNEPRLLLGVYLVLLVPCVDYVIIFTALGGGNEKLMLLSTPILFVLQMVLLPIFLMLFLGENAEGFVHAKPFITAFVDLIVIPLGIAVFLQIYANRSSTGTQLVRVSSWLPVPFMALTLFIIVASQLAKILNEFNIVIKVIPIYVAFMVVMPIISKYIAIMFKLNISSGRTLLFSGSTRNSLVVLPLVFALPEHERVIVSAVIVTQTIVELIGELIYIWLVPNILLRETPYKKRADTI</sequence>
<evidence type="ECO:0000256" key="3">
    <source>
        <dbReference type="ARBA" id="ARBA00022448"/>
    </source>
</evidence>
<evidence type="ECO:0000256" key="6">
    <source>
        <dbReference type="ARBA" id="ARBA00022989"/>
    </source>
</evidence>
<comment type="caution">
    <text evidence="9">The sequence shown here is derived from an EMBL/GenBank/DDBJ whole genome shotgun (WGS) entry which is preliminary data.</text>
</comment>
<feature type="transmembrane region" description="Helical" evidence="8">
    <location>
        <begin position="162"/>
        <end position="184"/>
    </location>
</feature>
<evidence type="ECO:0000256" key="4">
    <source>
        <dbReference type="ARBA" id="ARBA00022475"/>
    </source>
</evidence>
<dbReference type="STRING" id="363870.NG54_16810"/>
<feature type="transmembrane region" description="Helical" evidence="8">
    <location>
        <begin position="37"/>
        <end position="55"/>
    </location>
</feature>
<dbReference type="InterPro" id="IPR002657">
    <property type="entry name" value="BilAc:Na_symport/Acr3"/>
</dbReference>
<gene>
    <name evidence="9" type="ORF">NG54_16810</name>
</gene>
<dbReference type="PANTHER" id="PTHR43057:SF1">
    <property type="entry name" value="ARSENICAL-RESISTANCE PROTEIN 3"/>
    <property type="match status" value="1"/>
</dbReference>
<dbReference type="EMBL" id="JRUN01000079">
    <property type="protein sequence ID" value="KHD84250.1"/>
    <property type="molecule type" value="Genomic_DNA"/>
</dbReference>
<accession>A0A0A6V856</accession>
<keyword evidence="4" id="KW-1003">Cell membrane</keyword>
<dbReference type="InterPro" id="IPR038770">
    <property type="entry name" value="Na+/solute_symporter_sf"/>
</dbReference>
<evidence type="ECO:0000256" key="1">
    <source>
        <dbReference type="ARBA" id="ARBA00004651"/>
    </source>
</evidence>
<dbReference type="AlphaFoldDB" id="A0A0A6V856"/>
<comment type="similarity">
    <text evidence="2">Belongs to the arsenical resistance-3 (ACR3) (TC 2.A.59) family.</text>
</comment>
<protein>
    <submittedName>
        <fullName evidence="9">Arsenic resistance protein</fullName>
    </submittedName>
</protein>
<dbReference type="InterPro" id="IPR004706">
    <property type="entry name" value="Arsenical-R_Acr3"/>
</dbReference>
<proteinExistence type="inferred from homology"/>